<dbReference type="Gene3D" id="2.60.40.3700">
    <property type="match status" value="1"/>
</dbReference>
<protein>
    <submittedName>
        <fullName evidence="1">Uncharacterized protein</fullName>
    </submittedName>
</protein>
<dbReference type="Pfam" id="PF21172">
    <property type="entry name" value="CueP"/>
    <property type="match status" value="1"/>
</dbReference>
<name>A0A4Q0VMG2_9BACI</name>
<dbReference type="NCBIfam" id="NF038094">
    <property type="entry name" value="CueP_fam"/>
    <property type="match status" value="1"/>
</dbReference>
<dbReference type="OrthoDB" id="73040at2"/>
<organism evidence="1 2">
    <name type="scientific">Anaerobacillus alkaliphilus</name>
    <dbReference type="NCBI Taxonomy" id="1548597"/>
    <lineage>
        <taxon>Bacteria</taxon>
        <taxon>Bacillati</taxon>
        <taxon>Bacillota</taxon>
        <taxon>Bacilli</taxon>
        <taxon>Bacillales</taxon>
        <taxon>Bacillaceae</taxon>
        <taxon>Anaerobacillus</taxon>
    </lineage>
</organism>
<dbReference type="EMBL" id="QOUX01000047">
    <property type="protein sequence ID" value="RXI96234.1"/>
    <property type="molecule type" value="Genomic_DNA"/>
</dbReference>
<dbReference type="Proteomes" id="UP000290649">
    <property type="component" value="Unassembled WGS sequence"/>
</dbReference>
<reference evidence="1 2" key="1">
    <citation type="journal article" date="2019" name="Int. J. Syst. Evol. Microbiol.">
        <title>Anaerobacillus alkaliphilus sp. nov., a novel alkaliphilic and moderately halophilic bacterium.</title>
        <authorList>
            <person name="Borsodi A.K."/>
            <person name="Aszalos J.M."/>
            <person name="Bihari P."/>
            <person name="Nagy I."/>
            <person name="Schumann P."/>
            <person name="Sproer C."/>
            <person name="Kovacs A.L."/>
            <person name="Boka K."/>
            <person name="Dobosy P."/>
            <person name="Ovari M."/>
            <person name="Szili-Kovacs T."/>
            <person name="Toth E."/>
        </authorList>
    </citation>
    <scope>NUCLEOTIDE SEQUENCE [LARGE SCALE GENOMIC DNA]</scope>
    <source>
        <strain evidence="1 2">B16-10</strain>
    </source>
</reference>
<gene>
    <name evidence="1" type="ORF">DS745_21060</name>
</gene>
<comment type="caution">
    <text evidence="1">The sequence shown here is derived from an EMBL/GenBank/DDBJ whole genome shotgun (WGS) entry which is preliminary data.</text>
</comment>
<evidence type="ECO:0000313" key="1">
    <source>
        <dbReference type="EMBL" id="RXI96234.1"/>
    </source>
</evidence>
<dbReference type="InterPro" id="IPR047808">
    <property type="entry name" value="CueP-like"/>
</dbReference>
<dbReference type="AlphaFoldDB" id="A0A4Q0VMG2"/>
<keyword evidence="2" id="KW-1185">Reference proteome</keyword>
<accession>A0A4Q0VMG2</accession>
<sequence>MTGCQGELVEVEFEVYIVDTDGNVLVDEKLTSLSNGFIDFWLPRDKTFNITIKHDDKMVESKFSTFEDDGTCITTMQLT</sequence>
<evidence type="ECO:0000313" key="2">
    <source>
        <dbReference type="Proteomes" id="UP000290649"/>
    </source>
</evidence>
<proteinExistence type="predicted"/>